<keyword evidence="6" id="KW-0175">Coiled coil</keyword>
<dbReference type="InterPro" id="IPR005549">
    <property type="entry name" value="Kinetochore_Nuf2_N"/>
</dbReference>
<organism evidence="10 11">
    <name type="scientific">Rhododendron williamsianum</name>
    <dbReference type="NCBI Taxonomy" id="262921"/>
    <lineage>
        <taxon>Eukaryota</taxon>
        <taxon>Viridiplantae</taxon>
        <taxon>Streptophyta</taxon>
        <taxon>Embryophyta</taxon>
        <taxon>Tracheophyta</taxon>
        <taxon>Spermatophyta</taxon>
        <taxon>Magnoliopsida</taxon>
        <taxon>eudicotyledons</taxon>
        <taxon>Gunneridae</taxon>
        <taxon>Pentapetalae</taxon>
        <taxon>asterids</taxon>
        <taxon>Ericales</taxon>
        <taxon>Ericaceae</taxon>
        <taxon>Ericoideae</taxon>
        <taxon>Rhodoreae</taxon>
        <taxon>Rhododendron</taxon>
    </lineage>
</organism>
<keyword evidence="5" id="KW-0498">Mitosis</keyword>
<keyword evidence="7" id="KW-0131">Cell cycle</keyword>
<name>A0A6A4L2K3_9ERIC</name>
<comment type="similarity">
    <text evidence="2">Belongs to the NUF2 family.</text>
</comment>
<dbReference type="Proteomes" id="UP000428333">
    <property type="component" value="Linkage Group LG11"/>
</dbReference>
<evidence type="ECO:0000256" key="3">
    <source>
        <dbReference type="ARBA" id="ARBA00022454"/>
    </source>
</evidence>
<evidence type="ECO:0000256" key="5">
    <source>
        <dbReference type="ARBA" id="ARBA00022776"/>
    </source>
</evidence>
<dbReference type="EMBL" id="QEFC01003178">
    <property type="protein sequence ID" value="KAE9449399.1"/>
    <property type="molecule type" value="Genomic_DNA"/>
</dbReference>
<dbReference type="OrthoDB" id="8194677at2759"/>
<dbReference type="InterPro" id="IPR038275">
    <property type="entry name" value="Nuf2_N_sf"/>
</dbReference>
<accession>A0A6A4L2K3</accession>
<evidence type="ECO:0000256" key="6">
    <source>
        <dbReference type="ARBA" id="ARBA00023054"/>
    </source>
</evidence>
<comment type="caution">
    <text evidence="10">The sequence shown here is derived from an EMBL/GenBank/DDBJ whole genome shotgun (WGS) entry which is preliminary data.</text>
</comment>
<keyword evidence="8" id="KW-0137">Centromere</keyword>
<dbReference type="Gene3D" id="1.10.418.60">
    <property type="entry name" value="Ncd80 complex, Nuf2 subunit"/>
    <property type="match status" value="1"/>
</dbReference>
<dbReference type="Pfam" id="PF03800">
    <property type="entry name" value="Nuf2"/>
    <property type="match status" value="1"/>
</dbReference>
<evidence type="ECO:0000313" key="11">
    <source>
        <dbReference type="Proteomes" id="UP000428333"/>
    </source>
</evidence>
<proteinExistence type="inferred from homology"/>
<evidence type="ECO:0000256" key="4">
    <source>
        <dbReference type="ARBA" id="ARBA00022618"/>
    </source>
</evidence>
<keyword evidence="11" id="KW-1185">Reference proteome</keyword>
<evidence type="ECO:0000256" key="8">
    <source>
        <dbReference type="ARBA" id="ARBA00023328"/>
    </source>
</evidence>
<protein>
    <recommendedName>
        <fullName evidence="9">Kinetochore protein Nuf2 N-terminal domain-containing protein</fullName>
    </recommendedName>
</protein>
<dbReference type="SUPFAM" id="SSF51182">
    <property type="entry name" value="RmlC-like cupins"/>
    <property type="match status" value="1"/>
</dbReference>
<feature type="domain" description="Kinetochore protein Nuf2 N-terminal" evidence="9">
    <location>
        <begin position="120"/>
        <end position="196"/>
    </location>
</feature>
<evidence type="ECO:0000259" key="9">
    <source>
        <dbReference type="Pfam" id="PF03800"/>
    </source>
</evidence>
<dbReference type="AlphaFoldDB" id="A0A6A4L2K3"/>
<comment type="subcellular location">
    <subcellularLocation>
        <location evidence="1">Chromosome</location>
        <location evidence="1">Centromere</location>
    </subcellularLocation>
</comment>
<evidence type="ECO:0000256" key="2">
    <source>
        <dbReference type="ARBA" id="ARBA00005498"/>
    </source>
</evidence>
<evidence type="ECO:0000256" key="7">
    <source>
        <dbReference type="ARBA" id="ARBA00023306"/>
    </source>
</evidence>
<dbReference type="PANTHER" id="PTHR48441:SF1">
    <property type="entry name" value="NT-3"/>
    <property type="match status" value="1"/>
</dbReference>
<keyword evidence="4" id="KW-0132">Cell division</keyword>
<dbReference type="GO" id="GO:0031262">
    <property type="term" value="C:Ndc80 complex"/>
    <property type="evidence" value="ECO:0007669"/>
    <property type="project" value="InterPro"/>
</dbReference>
<dbReference type="GO" id="GO:0051301">
    <property type="term" value="P:cell division"/>
    <property type="evidence" value="ECO:0007669"/>
    <property type="project" value="UniProtKB-KW"/>
</dbReference>
<reference evidence="10 11" key="1">
    <citation type="journal article" date="2019" name="Genome Biol. Evol.">
        <title>The Rhododendron genome and chromosomal organization provide insight into shared whole-genome duplications across the heath family (Ericaceae).</title>
        <authorList>
            <person name="Soza V.L."/>
            <person name="Lindsley D."/>
            <person name="Waalkes A."/>
            <person name="Ramage E."/>
            <person name="Patwardhan R.P."/>
            <person name="Burton J.N."/>
            <person name="Adey A."/>
            <person name="Kumar A."/>
            <person name="Qiu R."/>
            <person name="Shendure J."/>
            <person name="Hall B."/>
        </authorList>
    </citation>
    <scope>NUCLEOTIDE SEQUENCE [LARGE SCALE GENOMIC DNA]</scope>
    <source>
        <strain evidence="10">RSF 1966-606</strain>
    </source>
</reference>
<keyword evidence="3" id="KW-0158">Chromosome</keyword>
<dbReference type="InterPro" id="IPR011051">
    <property type="entry name" value="RmlC_Cupin_sf"/>
</dbReference>
<gene>
    <name evidence="10" type="ORF">C3L33_18711</name>
</gene>
<evidence type="ECO:0000256" key="1">
    <source>
        <dbReference type="ARBA" id="ARBA00004584"/>
    </source>
</evidence>
<sequence>MDTDTNAYSPRVADTTIFEGDGGSYHSWSSSNFPLLGESLRFVLEFFFCIHMASLCPTIQIPIRLVMFFKRQRKGPVCVANGEKLLDATVKAGELFVVPRFVVAIEIADAQGMEYLSVITSSREDYGQVDFAALEQLENPDLHVDSVRTMNLFRKIKELMAALDCPKKFNLRDLIKPDADRTELFLSALLNFCIHR</sequence>
<evidence type="ECO:0000313" key="10">
    <source>
        <dbReference type="EMBL" id="KAE9449399.1"/>
    </source>
</evidence>
<dbReference type="PANTHER" id="PTHR48441">
    <property type="match status" value="1"/>
</dbReference>
<feature type="non-terminal residue" evidence="10">
    <location>
        <position position="1"/>
    </location>
</feature>